<dbReference type="Pfam" id="PF02518">
    <property type="entry name" value="HATPase_c"/>
    <property type="match status" value="1"/>
</dbReference>
<gene>
    <name evidence="4" type="ORF">P0Y53_02465</name>
</gene>
<dbReference type="SUPFAM" id="SSF47384">
    <property type="entry name" value="Homodimeric domain of signal transducing histidine kinase"/>
    <property type="match status" value="1"/>
</dbReference>
<dbReference type="Gene3D" id="2.130.10.10">
    <property type="entry name" value="YVTN repeat-like/Quinoprotein amine dehydrogenase"/>
    <property type="match status" value="2"/>
</dbReference>
<keyword evidence="4" id="KW-0067">ATP-binding</keyword>
<dbReference type="Pfam" id="PF07494">
    <property type="entry name" value="Reg_prop"/>
    <property type="match status" value="1"/>
</dbReference>
<keyword evidence="2" id="KW-0472">Membrane</keyword>
<evidence type="ECO:0000256" key="1">
    <source>
        <dbReference type="ARBA" id="ARBA00022553"/>
    </source>
</evidence>
<evidence type="ECO:0000313" key="5">
    <source>
        <dbReference type="Proteomes" id="UP001220610"/>
    </source>
</evidence>
<dbReference type="InterPro" id="IPR036890">
    <property type="entry name" value="HATPase_C_sf"/>
</dbReference>
<dbReference type="GO" id="GO:0005524">
    <property type="term" value="F:ATP binding"/>
    <property type="evidence" value="ECO:0007669"/>
    <property type="project" value="UniProtKB-KW"/>
</dbReference>
<dbReference type="Proteomes" id="UP001220610">
    <property type="component" value="Chromosome"/>
</dbReference>
<dbReference type="PANTHER" id="PTHR43547">
    <property type="entry name" value="TWO-COMPONENT HISTIDINE KINASE"/>
    <property type="match status" value="1"/>
</dbReference>
<dbReference type="CDD" id="cd00075">
    <property type="entry name" value="HATPase"/>
    <property type="match status" value="1"/>
</dbReference>
<dbReference type="AlphaFoldDB" id="A0AAJ6BHJ7"/>
<feature type="transmembrane region" description="Helical" evidence="2">
    <location>
        <begin position="722"/>
        <end position="740"/>
    </location>
</feature>
<dbReference type="PANTHER" id="PTHR43547:SF2">
    <property type="entry name" value="HYBRID SIGNAL TRANSDUCTION HISTIDINE KINASE C"/>
    <property type="match status" value="1"/>
</dbReference>
<dbReference type="SUPFAM" id="SSF55874">
    <property type="entry name" value="ATPase domain of HSP90 chaperone/DNA topoisomerase II/histidine kinase"/>
    <property type="match status" value="1"/>
</dbReference>
<accession>A0AAJ6BHJ7</accession>
<evidence type="ECO:0000256" key="2">
    <source>
        <dbReference type="SAM" id="Phobius"/>
    </source>
</evidence>
<dbReference type="SMART" id="SM00387">
    <property type="entry name" value="HATPase_c"/>
    <property type="match status" value="1"/>
</dbReference>
<proteinExistence type="predicted"/>
<dbReference type="InterPro" id="IPR003594">
    <property type="entry name" value="HATPase_dom"/>
</dbReference>
<keyword evidence="2" id="KW-1133">Transmembrane helix</keyword>
<dbReference type="InterPro" id="IPR036097">
    <property type="entry name" value="HisK_dim/P_sf"/>
</dbReference>
<sequence length="999" mass="113243">MQMTLSGLIVFLLLPFLLCARQQQDGLRHYGMEQGLPQNSITTIQFDRWGYCWLGTEDGLVRFDGRHFTVFNEDNIPGLQSGRIRQAALDTSGLLHFVNQSKQQLVIEQPWPGAVPVPRLLTVTKGWIPSLGGYLVTAPALKQRLEKEHQAADNGSLRYQELNMGPGGLYVVDNNRLLWTADSLLQPAGSFRNWKEVIHLVVDEWLLTWEKGGGMQAWKQGRRQPGIHIQGPLQQNKAFRQGTFTSSFTHGQSYILADSILYRIRLDKGRLLSEVALRQVKVPVVSFVFCHAAQQQYFIGSLVSGLHIISPNRFHYPAQPPDAPAEGFFAQVQTDDGSLVCQRTRYWPDGSYQKLQMNQQAGITLFQDRGQLYYGDEPELYRYDLRTHTNTRLRDLDSRPASLFRDQADSNVMILGTSRSVGKLRNDSLLLLKRVPGDPVIMSIFQTGKDSFVIATQQGVKWFDLHQGIVYRTVLDSLYIRSVYQETPNRAWISTMGKGFYLWENGQLHQFPVHPFDALKTIHAFVDDGRGNFWLPTNNGLYSVPKKALLDHAAGNTREIVYYQYTTADQLRTNEFNGGCIPAYQWLKDSILSLPTIAGIVQFRPHQLPVILPDHPVYIDRLLLDNRPVDDPGMLLRLAPDYSRLTVVVNTPYFGQPANLRLLYRIEGMDEHWQELPEDGSISLNHVAPGNYTLRVRKQGEPEETGGLALSFAVAPWFYNTWWFYCLLLLAIGTVVYWVIRTRTRILLARNHRLQAIIAEQTQDLNKTVEQLIASEKALKESNQTKDRVTAMVLHDLRSPIRFLHTLSSQLLKGKEQMNREQLHRQLYQLRSSTGALNDFTEQFFTWAASQHKDFKVTMENFALQDLLDELEELYMDMALVNGNELLIEPVDLDVRTDRQILAIIIRNLIDNANKHTGNSLIRVTARETVSHWIVSVSDTGPGLDAAAMDRFTAGGAQAGTSGNGSMIVQNLAEKIGAELQLQTGNGQGTVVRILLHRC</sequence>
<name>A0AAJ6BHJ7_9BACT</name>
<evidence type="ECO:0000313" key="4">
    <source>
        <dbReference type="EMBL" id="WEK36352.1"/>
    </source>
</evidence>
<dbReference type="GO" id="GO:0000155">
    <property type="term" value="F:phosphorelay sensor kinase activity"/>
    <property type="evidence" value="ECO:0007669"/>
    <property type="project" value="InterPro"/>
</dbReference>
<organism evidence="4 5">
    <name type="scientific">Candidatus Pseudobacter hemicellulosilyticus</name>
    <dbReference type="NCBI Taxonomy" id="3121375"/>
    <lineage>
        <taxon>Bacteria</taxon>
        <taxon>Pseudomonadati</taxon>
        <taxon>Bacteroidota</taxon>
        <taxon>Chitinophagia</taxon>
        <taxon>Chitinophagales</taxon>
        <taxon>Chitinophagaceae</taxon>
        <taxon>Pseudobacter</taxon>
    </lineage>
</organism>
<keyword evidence="1" id="KW-0597">Phosphoprotein</keyword>
<dbReference type="InterPro" id="IPR005467">
    <property type="entry name" value="His_kinase_dom"/>
</dbReference>
<dbReference type="Pfam" id="PF07495">
    <property type="entry name" value="Y_Y_Y"/>
    <property type="match status" value="1"/>
</dbReference>
<dbReference type="InterPro" id="IPR011123">
    <property type="entry name" value="Y_Y_Y"/>
</dbReference>
<dbReference type="Gene3D" id="3.30.565.10">
    <property type="entry name" value="Histidine kinase-like ATPase, C-terminal domain"/>
    <property type="match status" value="1"/>
</dbReference>
<dbReference type="InterPro" id="IPR015943">
    <property type="entry name" value="WD40/YVTN_repeat-like_dom_sf"/>
</dbReference>
<dbReference type="InterPro" id="IPR013783">
    <property type="entry name" value="Ig-like_fold"/>
</dbReference>
<dbReference type="PROSITE" id="PS50109">
    <property type="entry name" value="HIS_KIN"/>
    <property type="match status" value="1"/>
</dbReference>
<dbReference type="EMBL" id="CP119311">
    <property type="protein sequence ID" value="WEK36352.1"/>
    <property type="molecule type" value="Genomic_DNA"/>
</dbReference>
<keyword evidence="4" id="KW-0547">Nucleotide-binding</keyword>
<evidence type="ECO:0000259" key="3">
    <source>
        <dbReference type="PROSITE" id="PS50109"/>
    </source>
</evidence>
<dbReference type="Gene3D" id="2.60.40.10">
    <property type="entry name" value="Immunoglobulins"/>
    <property type="match status" value="1"/>
</dbReference>
<dbReference type="Gene3D" id="1.10.287.130">
    <property type="match status" value="1"/>
</dbReference>
<keyword evidence="2" id="KW-0812">Transmembrane</keyword>
<feature type="domain" description="Histidine kinase" evidence="3">
    <location>
        <begin position="792"/>
        <end position="999"/>
    </location>
</feature>
<reference evidence="4" key="1">
    <citation type="submission" date="2023-03" db="EMBL/GenBank/DDBJ databases">
        <title>Andean soil-derived lignocellulolytic bacterial consortium as a source of novel taxa and putative plastic-active enzymes.</title>
        <authorList>
            <person name="Diaz-Garcia L."/>
            <person name="Chuvochina M."/>
            <person name="Feuerriegel G."/>
            <person name="Bunk B."/>
            <person name="Sproer C."/>
            <person name="Streit W.R."/>
            <person name="Rodriguez L.M."/>
            <person name="Overmann J."/>
            <person name="Jimenez D.J."/>
        </authorList>
    </citation>
    <scope>NUCLEOTIDE SEQUENCE</scope>
    <source>
        <strain evidence="4">MAG 7</strain>
    </source>
</reference>
<protein>
    <submittedName>
        <fullName evidence="4">ATP-binding protein</fullName>
    </submittedName>
</protein>
<dbReference type="InterPro" id="IPR011110">
    <property type="entry name" value="Reg_prop"/>
</dbReference>